<feature type="region of interest" description="Disordered" evidence="1">
    <location>
        <begin position="79"/>
        <end position="126"/>
    </location>
</feature>
<protein>
    <recommendedName>
        <fullName evidence="5">Altered inheritance of mitochondria protein 11</fullName>
    </recommendedName>
</protein>
<feature type="region of interest" description="Disordered" evidence="1">
    <location>
        <begin position="1"/>
        <end position="28"/>
    </location>
</feature>
<sequence length="279" mass="30158">MSQTGSPESPRKHLLPEQDAPKSLPNEPSAYQSSFALKNGKKESVPIWVPLTLIAFSTAALVVPIVLFRRQRAALLEQSLAKPPPPPRRTNVGVTPPARTTLLGSAPPPRRSTTPSAALPSSVPSSADTAKLETEAAGDYFNGVLYSAKAFVIATTLVGVGAVATVWGVKTALGVRDTQEFAQRMRLLIMDSMPNLSARIHQALHDEEERAFPSEAITHTITNENMDANSKASIEWSWPDAETRLKAAFEKDGLVGWGEAVLHELETEAKINRSKRGHA</sequence>
<organism evidence="3 4">
    <name type="scientific">Laetiporus sulphureus 93-53</name>
    <dbReference type="NCBI Taxonomy" id="1314785"/>
    <lineage>
        <taxon>Eukaryota</taxon>
        <taxon>Fungi</taxon>
        <taxon>Dikarya</taxon>
        <taxon>Basidiomycota</taxon>
        <taxon>Agaricomycotina</taxon>
        <taxon>Agaricomycetes</taxon>
        <taxon>Polyporales</taxon>
        <taxon>Laetiporus</taxon>
    </lineage>
</organism>
<dbReference type="RefSeq" id="XP_040765650.1">
    <property type="nucleotide sequence ID" value="XM_040906327.1"/>
</dbReference>
<reference evidence="3 4" key="1">
    <citation type="journal article" date="2016" name="Mol. Biol. Evol.">
        <title>Comparative Genomics of Early-Diverging Mushroom-Forming Fungi Provides Insights into the Origins of Lignocellulose Decay Capabilities.</title>
        <authorList>
            <person name="Nagy L.G."/>
            <person name="Riley R."/>
            <person name="Tritt A."/>
            <person name="Adam C."/>
            <person name="Daum C."/>
            <person name="Floudas D."/>
            <person name="Sun H."/>
            <person name="Yadav J.S."/>
            <person name="Pangilinan J."/>
            <person name="Larsson K.H."/>
            <person name="Matsuura K."/>
            <person name="Barry K."/>
            <person name="Labutti K."/>
            <person name="Kuo R."/>
            <person name="Ohm R.A."/>
            <person name="Bhattacharya S.S."/>
            <person name="Shirouzu T."/>
            <person name="Yoshinaga Y."/>
            <person name="Martin F.M."/>
            <person name="Grigoriev I.V."/>
            <person name="Hibbett D.S."/>
        </authorList>
    </citation>
    <scope>NUCLEOTIDE SEQUENCE [LARGE SCALE GENOMIC DNA]</scope>
    <source>
        <strain evidence="3 4">93-53</strain>
    </source>
</reference>
<evidence type="ECO:0008006" key="5">
    <source>
        <dbReference type="Google" id="ProtNLM"/>
    </source>
</evidence>
<evidence type="ECO:0000313" key="4">
    <source>
        <dbReference type="Proteomes" id="UP000076871"/>
    </source>
</evidence>
<feature type="transmembrane region" description="Helical" evidence="2">
    <location>
        <begin position="47"/>
        <end position="68"/>
    </location>
</feature>
<dbReference type="OrthoDB" id="5346979at2759"/>
<name>A0A165EX31_9APHY</name>
<dbReference type="AlphaFoldDB" id="A0A165EX31"/>
<accession>A0A165EX31</accession>
<feature type="compositionally biased region" description="Low complexity" evidence="1">
    <location>
        <begin position="111"/>
        <end position="126"/>
    </location>
</feature>
<proteinExistence type="predicted"/>
<evidence type="ECO:0000256" key="1">
    <source>
        <dbReference type="SAM" id="MobiDB-lite"/>
    </source>
</evidence>
<evidence type="ECO:0000256" key="2">
    <source>
        <dbReference type="SAM" id="Phobius"/>
    </source>
</evidence>
<evidence type="ECO:0000313" key="3">
    <source>
        <dbReference type="EMBL" id="KZT07910.1"/>
    </source>
</evidence>
<gene>
    <name evidence="3" type="ORF">LAESUDRAFT_697949</name>
</gene>
<dbReference type="InParanoid" id="A0A165EX31"/>
<dbReference type="GeneID" id="63823356"/>
<dbReference type="Proteomes" id="UP000076871">
    <property type="component" value="Unassembled WGS sequence"/>
</dbReference>
<keyword evidence="4" id="KW-1185">Reference proteome</keyword>
<dbReference type="EMBL" id="KV427617">
    <property type="protein sequence ID" value="KZT07910.1"/>
    <property type="molecule type" value="Genomic_DNA"/>
</dbReference>
<keyword evidence="2" id="KW-0812">Transmembrane</keyword>
<feature type="compositionally biased region" description="Basic and acidic residues" evidence="1">
    <location>
        <begin position="9"/>
        <end position="20"/>
    </location>
</feature>
<keyword evidence="2" id="KW-1133">Transmembrane helix</keyword>
<keyword evidence="2" id="KW-0472">Membrane</keyword>